<keyword evidence="2" id="KW-1003">Cell membrane</keyword>
<feature type="transmembrane region" description="Helical" evidence="10">
    <location>
        <begin position="259"/>
        <end position="278"/>
    </location>
</feature>
<keyword evidence="8" id="KW-0325">Glycoprotein</keyword>
<dbReference type="InterPro" id="IPR000276">
    <property type="entry name" value="GPCR_Rhodpsn"/>
</dbReference>
<reference evidence="12 13" key="1">
    <citation type="submission" date="2022-05" db="EMBL/GenBank/DDBJ databases">
        <authorList>
            <consortium name="Genoscope - CEA"/>
            <person name="William W."/>
        </authorList>
    </citation>
    <scope>NUCLEOTIDE SEQUENCE [LARGE SCALE GENOMIC DNA]</scope>
</reference>
<dbReference type="Proteomes" id="UP001159405">
    <property type="component" value="Unassembled WGS sequence"/>
</dbReference>
<keyword evidence="3 10" id="KW-0812">Transmembrane</keyword>
<evidence type="ECO:0000256" key="10">
    <source>
        <dbReference type="SAM" id="Phobius"/>
    </source>
</evidence>
<sequence length="358" mass="39915">MEMKNFTGGENLRTYAELYCSVEITREVHGQLIFLSVINIFLSITAFLGNALILVALHKDTSIHPPSKLLYRNLAISDLCVGITVEPLNVAHWTSVVNKRWDICYDTYLTAHFAGVTLCSVSLITLTAISVDRLLALLLGFRYRQVVTLKRTCLIAIGGWIVSIVGSSTSFLNLPVVSLYNYIASAFCLVTTICVYTKNFMSLRHNQIHGQNHVPQSSQANTLNKARLRKAVYGALWVQVTLSSVRYSRSFNNSKGNVFIYLPCFAIYSYFSVFKLVVKSVAVLLEDHRSETSCKRNITTTLLTILLGRIYCRGTRRTDLSVNCKHLSVDCSSSGKHSDPSCFAQRNFTSPAVQTPVS</sequence>
<dbReference type="PANTHER" id="PTHR24246:SF27">
    <property type="entry name" value="ADENOSINE RECEPTOR, ISOFORM A"/>
    <property type="match status" value="1"/>
</dbReference>
<evidence type="ECO:0000256" key="9">
    <source>
        <dbReference type="ARBA" id="ARBA00023224"/>
    </source>
</evidence>
<evidence type="ECO:0000256" key="7">
    <source>
        <dbReference type="ARBA" id="ARBA00023170"/>
    </source>
</evidence>
<dbReference type="SUPFAM" id="SSF81321">
    <property type="entry name" value="Family A G protein-coupled receptor-like"/>
    <property type="match status" value="1"/>
</dbReference>
<feature type="transmembrane region" description="Helical" evidence="10">
    <location>
        <begin position="179"/>
        <end position="197"/>
    </location>
</feature>
<dbReference type="EMBL" id="CALNXK010000193">
    <property type="protein sequence ID" value="CAH3174728.1"/>
    <property type="molecule type" value="Genomic_DNA"/>
</dbReference>
<protein>
    <recommendedName>
        <fullName evidence="11">G-protein coupled receptors family 1 profile domain-containing protein</fullName>
    </recommendedName>
</protein>
<proteinExistence type="predicted"/>
<evidence type="ECO:0000313" key="12">
    <source>
        <dbReference type="EMBL" id="CAH3174728.1"/>
    </source>
</evidence>
<keyword evidence="13" id="KW-1185">Reference proteome</keyword>
<comment type="subcellular location">
    <subcellularLocation>
        <location evidence="1">Cell membrane</location>
        <topology evidence="1">Multi-pass membrane protein</topology>
    </subcellularLocation>
</comment>
<keyword evidence="7" id="KW-0675">Receptor</keyword>
<evidence type="ECO:0000256" key="1">
    <source>
        <dbReference type="ARBA" id="ARBA00004651"/>
    </source>
</evidence>
<evidence type="ECO:0000256" key="3">
    <source>
        <dbReference type="ARBA" id="ARBA00022692"/>
    </source>
</evidence>
<comment type="caution">
    <text evidence="12">The sequence shown here is derived from an EMBL/GenBank/DDBJ whole genome shotgun (WGS) entry which is preliminary data.</text>
</comment>
<name>A0ABN8R5W0_9CNID</name>
<evidence type="ECO:0000256" key="5">
    <source>
        <dbReference type="ARBA" id="ARBA00023040"/>
    </source>
</evidence>
<feature type="transmembrane region" description="Helical" evidence="10">
    <location>
        <begin position="108"/>
        <end position="131"/>
    </location>
</feature>
<keyword evidence="6 10" id="KW-0472">Membrane</keyword>
<dbReference type="PRINTS" id="PR00237">
    <property type="entry name" value="GPCRRHODOPSN"/>
</dbReference>
<evidence type="ECO:0000256" key="2">
    <source>
        <dbReference type="ARBA" id="ARBA00022475"/>
    </source>
</evidence>
<dbReference type="CDD" id="cd00637">
    <property type="entry name" value="7tm_classA_rhodopsin-like"/>
    <property type="match status" value="1"/>
</dbReference>
<dbReference type="PROSITE" id="PS50262">
    <property type="entry name" value="G_PROTEIN_RECEP_F1_2"/>
    <property type="match status" value="1"/>
</dbReference>
<accession>A0ABN8R5W0</accession>
<dbReference type="Pfam" id="PF00001">
    <property type="entry name" value="7tm_1"/>
    <property type="match status" value="1"/>
</dbReference>
<keyword evidence="5" id="KW-0297">G-protein coupled receptor</keyword>
<feature type="domain" description="G-protein coupled receptors family 1 profile" evidence="11">
    <location>
        <begin position="49"/>
        <end position="312"/>
    </location>
</feature>
<feature type="transmembrane region" description="Helical" evidence="10">
    <location>
        <begin position="32"/>
        <end position="57"/>
    </location>
</feature>
<keyword evidence="9" id="KW-0807">Transducer</keyword>
<evidence type="ECO:0000313" key="13">
    <source>
        <dbReference type="Proteomes" id="UP001159405"/>
    </source>
</evidence>
<feature type="transmembrane region" description="Helical" evidence="10">
    <location>
        <begin position="152"/>
        <end position="173"/>
    </location>
</feature>
<evidence type="ECO:0000256" key="8">
    <source>
        <dbReference type="ARBA" id="ARBA00023180"/>
    </source>
</evidence>
<dbReference type="InterPro" id="IPR017452">
    <property type="entry name" value="GPCR_Rhodpsn_7TM"/>
</dbReference>
<dbReference type="PANTHER" id="PTHR24246">
    <property type="entry name" value="OLFACTORY RECEPTOR AND ADENOSINE RECEPTOR"/>
    <property type="match status" value="1"/>
</dbReference>
<keyword evidence="4 10" id="KW-1133">Transmembrane helix</keyword>
<organism evidence="12 13">
    <name type="scientific">Porites lobata</name>
    <dbReference type="NCBI Taxonomy" id="104759"/>
    <lineage>
        <taxon>Eukaryota</taxon>
        <taxon>Metazoa</taxon>
        <taxon>Cnidaria</taxon>
        <taxon>Anthozoa</taxon>
        <taxon>Hexacorallia</taxon>
        <taxon>Scleractinia</taxon>
        <taxon>Fungiina</taxon>
        <taxon>Poritidae</taxon>
        <taxon>Porites</taxon>
    </lineage>
</organism>
<evidence type="ECO:0000256" key="4">
    <source>
        <dbReference type="ARBA" id="ARBA00022989"/>
    </source>
</evidence>
<dbReference type="Gene3D" id="1.20.1070.10">
    <property type="entry name" value="Rhodopsin 7-helix transmembrane proteins"/>
    <property type="match status" value="1"/>
</dbReference>
<gene>
    <name evidence="12" type="ORF">PLOB_00015385</name>
</gene>
<evidence type="ECO:0000256" key="6">
    <source>
        <dbReference type="ARBA" id="ARBA00023136"/>
    </source>
</evidence>
<evidence type="ECO:0000259" key="11">
    <source>
        <dbReference type="PROSITE" id="PS50262"/>
    </source>
</evidence>